<organism evidence="1 2">
    <name type="scientific">Ambrosia artemisiifolia</name>
    <name type="common">Common ragweed</name>
    <dbReference type="NCBI Taxonomy" id="4212"/>
    <lineage>
        <taxon>Eukaryota</taxon>
        <taxon>Viridiplantae</taxon>
        <taxon>Streptophyta</taxon>
        <taxon>Embryophyta</taxon>
        <taxon>Tracheophyta</taxon>
        <taxon>Spermatophyta</taxon>
        <taxon>Magnoliopsida</taxon>
        <taxon>eudicotyledons</taxon>
        <taxon>Gunneridae</taxon>
        <taxon>Pentapetalae</taxon>
        <taxon>asterids</taxon>
        <taxon>campanulids</taxon>
        <taxon>Asterales</taxon>
        <taxon>Asteraceae</taxon>
        <taxon>Asteroideae</taxon>
        <taxon>Heliantheae alliance</taxon>
        <taxon>Heliantheae</taxon>
        <taxon>Ambrosia</taxon>
    </lineage>
</organism>
<protein>
    <submittedName>
        <fullName evidence="1">Uncharacterized protein</fullName>
    </submittedName>
</protein>
<keyword evidence="2" id="KW-1185">Reference proteome</keyword>
<evidence type="ECO:0000313" key="2">
    <source>
        <dbReference type="Proteomes" id="UP001206925"/>
    </source>
</evidence>
<accession>A0AAD5CTJ1</accession>
<feature type="non-terminal residue" evidence="1">
    <location>
        <position position="80"/>
    </location>
</feature>
<dbReference type="Proteomes" id="UP001206925">
    <property type="component" value="Unassembled WGS sequence"/>
</dbReference>
<name>A0AAD5CTJ1_AMBAR</name>
<dbReference type="EMBL" id="JAMZMK010006937">
    <property type="protein sequence ID" value="KAI7746614.1"/>
    <property type="molecule type" value="Genomic_DNA"/>
</dbReference>
<comment type="caution">
    <text evidence="1">The sequence shown here is derived from an EMBL/GenBank/DDBJ whole genome shotgun (WGS) entry which is preliminary data.</text>
</comment>
<gene>
    <name evidence="1" type="ORF">M8C21_017319</name>
</gene>
<evidence type="ECO:0000313" key="1">
    <source>
        <dbReference type="EMBL" id="KAI7746614.1"/>
    </source>
</evidence>
<sequence length="80" mass="9077">SSSFNHHNHKRRTTLLLFSLPRRDERTVAGVVIPTDSTSDPELSLIARDLSVDRSEIDSRSFLSQATTMRRLLVGYAHKI</sequence>
<reference evidence="1" key="1">
    <citation type="submission" date="2022-06" db="EMBL/GenBank/DDBJ databases">
        <title>Uncovering the hologenomic basis of an extraordinary plant invasion.</title>
        <authorList>
            <person name="Bieker V.C."/>
            <person name="Martin M.D."/>
            <person name="Gilbert T."/>
            <person name="Hodgins K."/>
            <person name="Battlay P."/>
            <person name="Petersen B."/>
            <person name="Wilson J."/>
        </authorList>
    </citation>
    <scope>NUCLEOTIDE SEQUENCE</scope>
    <source>
        <strain evidence="1">AA19_3_7</strain>
        <tissue evidence="1">Leaf</tissue>
    </source>
</reference>
<proteinExistence type="predicted"/>
<dbReference type="AlphaFoldDB" id="A0AAD5CTJ1"/>